<evidence type="ECO:0000256" key="3">
    <source>
        <dbReference type="ARBA" id="ARBA00022679"/>
    </source>
</evidence>
<dbReference type="GO" id="GO:0016787">
    <property type="term" value="F:hydrolase activity"/>
    <property type="evidence" value="ECO:0007669"/>
    <property type="project" value="UniProtKB-KW"/>
</dbReference>
<name>A0A916ZUL3_9SPHN</name>
<keyword evidence="6" id="KW-0378">Hydrolase</keyword>
<comment type="caution">
    <text evidence="9">The sequence shown here is derived from an EMBL/GenBank/DDBJ whole genome shotgun (WGS) entry which is preliminary data.</text>
</comment>
<keyword evidence="2" id="KW-0597">Phosphoprotein</keyword>
<dbReference type="PANTHER" id="PTHR42926:SF1">
    <property type="entry name" value="CIRCADIAN CLOCK OSCILLATOR PROTEIN KAIC 1"/>
    <property type="match status" value="1"/>
</dbReference>
<gene>
    <name evidence="9" type="ORF">GCM10011529_21700</name>
</gene>
<evidence type="ECO:0000256" key="2">
    <source>
        <dbReference type="ARBA" id="ARBA00022553"/>
    </source>
</evidence>
<reference evidence="9" key="2">
    <citation type="submission" date="2020-09" db="EMBL/GenBank/DDBJ databases">
        <authorList>
            <person name="Sun Q."/>
            <person name="Zhou Y."/>
        </authorList>
    </citation>
    <scope>NUCLEOTIDE SEQUENCE</scope>
    <source>
        <strain evidence="9">CGMCC 1.15519</strain>
    </source>
</reference>
<feature type="domain" description="KaiC" evidence="8">
    <location>
        <begin position="247"/>
        <end position="480"/>
    </location>
</feature>
<reference evidence="9" key="1">
    <citation type="journal article" date="2014" name="Int. J. Syst. Evol. Microbiol.">
        <title>Complete genome sequence of Corynebacterium casei LMG S-19264T (=DSM 44701T), isolated from a smear-ripened cheese.</title>
        <authorList>
            <consortium name="US DOE Joint Genome Institute (JGI-PGF)"/>
            <person name="Walter F."/>
            <person name="Albersmeier A."/>
            <person name="Kalinowski J."/>
            <person name="Ruckert C."/>
        </authorList>
    </citation>
    <scope>NUCLEOTIDE SEQUENCE</scope>
    <source>
        <strain evidence="9">CGMCC 1.15519</strain>
    </source>
</reference>
<evidence type="ECO:0000256" key="1">
    <source>
        <dbReference type="ARBA" id="ARBA00012513"/>
    </source>
</evidence>
<dbReference type="InterPro" id="IPR051347">
    <property type="entry name" value="Circadian_clock_KaiC-rel"/>
</dbReference>
<dbReference type="AlphaFoldDB" id="A0A916ZUL3"/>
<dbReference type="PIRSF" id="PIRSF039117">
    <property type="entry name" value="KaiC"/>
    <property type="match status" value="1"/>
</dbReference>
<dbReference type="Gene3D" id="3.40.50.300">
    <property type="entry name" value="P-loop containing nucleotide triphosphate hydrolases"/>
    <property type="match status" value="2"/>
</dbReference>
<accession>A0A916ZUL3</accession>
<dbReference type="Pfam" id="PF06745">
    <property type="entry name" value="ATPase"/>
    <property type="match status" value="2"/>
</dbReference>
<evidence type="ECO:0000256" key="7">
    <source>
        <dbReference type="SAM" id="MobiDB-lite"/>
    </source>
</evidence>
<sequence>MRRITSGIAGLDTILGGGLMLGNIYIIEGAPGAGKTIMSNQICFHHAGTGGKAIFVTLLAENHARMIASIAGLAFYNAGLVPEQVRYLSAYSEISGDGLAGLLTLLRREVIKQRATLLVIDGLVSAQASMQIEAHSSSHGGTGGDQDFKMFVHDLQEIALATDCTMILTTNTVDRMSPEQTMVDGLITLTDAVYGWRSESSLQVRKFRGSGFMRGRHTYEITDAGISAYPRMEFLVSRGVQPEMLKARLPTGIDDLDVMLEGGLPVLSTTALVGPSGIGKTSTGLHFLSRSVPAAPGLLVGFYERPDGLVDKADNLGIDLRGLLASGAVEIMWQHSEELALDTLGSQILEAVERRGFKRVFIDGYLAFRAAAVDEHRFPGFFTALAIQLQRLGATIVYSLETPRLYGRLGELPVEDLSRLSENIIVMRYRRIDGDTHRVLSLLKVRSSGYDPEEYVFTMGADGVGLMVDVAPTERGRSGPGRGRSGLGRGDGGRG</sequence>
<keyword evidence="3" id="KW-0808">Transferase</keyword>
<evidence type="ECO:0000256" key="4">
    <source>
        <dbReference type="ARBA" id="ARBA00022737"/>
    </source>
</evidence>
<dbReference type="PANTHER" id="PTHR42926">
    <property type="match status" value="1"/>
</dbReference>
<feature type="compositionally biased region" description="Gly residues" evidence="7">
    <location>
        <begin position="478"/>
        <end position="495"/>
    </location>
</feature>
<feature type="region of interest" description="Disordered" evidence="7">
    <location>
        <begin position="471"/>
        <end position="495"/>
    </location>
</feature>
<evidence type="ECO:0000256" key="5">
    <source>
        <dbReference type="ARBA" id="ARBA00022777"/>
    </source>
</evidence>
<evidence type="ECO:0000313" key="10">
    <source>
        <dbReference type="Proteomes" id="UP000635071"/>
    </source>
</evidence>
<keyword evidence="9" id="KW-0723">Serine/threonine-protein kinase</keyword>
<dbReference type="EMBL" id="BMJM01000007">
    <property type="protein sequence ID" value="GGE14958.1"/>
    <property type="molecule type" value="Genomic_DNA"/>
</dbReference>
<dbReference type="InterPro" id="IPR027417">
    <property type="entry name" value="P-loop_NTPase"/>
</dbReference>
<organism evidence="9 10">
    <name type="scientific">Sandarakinorhabdus glacialis</name>
    <dbReference type="NCBI Taxonomy" id="1614636"/>
    <lineage>
        <taxon>Bacteria</taxon>
        <taxon>Pseudomonadati</taxon>
        <taxon>Pseudomonadota</taxon>
        <taxon>Alphaproteobacteria</taxon>
        <taxon>Sphingomonadales</taxon>
        <taxon>Sphingosinicellaceae</taxon>
        <taxon>Sandarakinorhabdus</taxon>
    </lineage>
</organism>
<dbReference type="SUPFAM" id="SSF52540">
    <property type="entry name" value="P-loop containing nucleoside triphosphate hydrolases"/>
    <property type="match status" value="2"/>
</dbReference>
<keyword evidence="4" id="KW-0677">Repeat</keyword>
<proteinExistence type="predicted"/>
<evidence type="ECO:0000256" key="6">
    <source>
        <dbReference type="ARBA" id="ARBA00022801"/>
    </source>
</evidence>
<dbReference type="InterPro" id="IPR030665">
    <property type="entry name" value="KaiC"/>
</dbReference>
<dbReference type="EC" id="2.7.11.1" evidence="1"/>
<dbReference type="Proteomes" id="UP000635071">
    <property type="component" value="Unassembled WGS sequence"/>
</dbReference>
<dbReference type="InterPro" id="IPR014774">
    <property type="entry name" value="KaiC-like_dom"/>
</dbReference>
<keyword evidence="10" id="KW-1185">Reference proteome</keyword>
<evidence type="ECO:0000313" key="9">
    <source>
        <dbReference type="EMBL" id="GGE14958.1"/>
    </source>
</evidence>
<dbReference type="GO" id="GO:0004674">
    <property type="term" value="F:protein serine/threonine kinase activity"/>
    <property type="evidence" value="ECO:0007669"/>
    <property type="project" value="UniProtKB-KW"/>
</dbReference>
<dbReference type="PROSITE" id="PS51146">
    <property type="entry name" value="KAIC"/>
    <property type="match status" value="1"/>
</dbReference>
<keyword evidence="5 9" id="KW-0418">Kinase</keyword>
<dbReference type="GO" id="GO:0005524">
    <property type="term" value="F:ATP binding"/>
    <property type="evidence" value="ECO:0007669"/>
    <property type="project" value="InterPro"/>
</dbReference>
<evidence type="ECO:0000259" key="8">
    <source>
        <dbReference type="PROSITE" id="PS51146"/>
    </source>
</evidence>
<dbReference type="InterPro" id="IPR010624">
    <property type="entry name" value="KaiC_dom"/>
</dbReference>
<protein>
    <recommendedName>
        <fullName evidence="1">non-specific serine/threonine protein kinase</fullName>
        <ecNumber evidence="1">2.7.11.1</ecNumber>
    </recommendedName>
</protein>